<dbReference type="Proteomes" id="UP000661649">
    <property type="component" value="Unassembled WGS sequence"/>
</dbReference>
<dbReference type="RefSeq" id="WP_187558099.1">
    <property type="nucleotide sequence ID" value="NZ_JACRTP010000001.1"/>
</dbReference>
<evidence type="ECO:0000256" key="1">
    <source>
        <dbReference type="ARBA" id="ARBA00022596"/>
    </source>
</evidence>
<dbReference type="InterPro" id="IPR002822">
    <property type="entry name" value="Ni_insertion"/>
</dbReference>
<comment type="similarity">
    <text evidence="2">Belongs to the LarC family.</text>
</comment>
<evidence type="ECO:0000256" key="2">
    <source>
        <dbReference type="HAMAP-Rule" id="MF_01074"/>
    </source>
</evidence>
<dbReference type="Pfam" id="PF01969">
    <property type="entry name" value="Ni_insertion"/>
    <property type="match status" value="1"/>
</dbReference>
<organism evidence="3 4">
    <name type="scientific">Blautia stercoris</name>
    <dbReference type="NCBI Taxonomy" id="871664"/>
    <lineage>
        <taxon>Bacteria</taxon>
        <taxon>Bacillati</taxon>
        <taxon>Bacillota</taxon>
        <taxon>Clostridia</taxon>
        <taxon>Lachnospirales</taxon>
        <taxon>Lachnospiraceae</taxon>
        <taxon>Blautia</taxon>
    </lineage>
</organism>
<protein>
    <recommendedName>
        <fullName evidence="2">Pyridinium-3,5-bisthiocarboxylic acid mononucleotide nickel insertion protein</fullName>
        <shortName evidence="2">P2TMN nickel insertion protein</shortName>
        <ecNumber evidence="2">4.99.1.12</ecNumber>
    </recommendedName>
    <alternativeName>
        <fullName evidence="2">Nickel-pincer cofactor biosynthesis protein LarC</fullName>
    </alternativeName>
</protein>
<gene>
    <name evidence="2 3" type="primary">larC</name>
    <name evidence="3" type="ORF">H8712_01340</name>
</gene>
<accession>A0ABR7P7D0</accession>
<evidence type="ECO:0000313" key="3">
    <source>
        <dbReference type="EMBL" id="MBC8627282.1"/>
    </source>
</evidence>
<comment type="caution">
    <text evidence="3">The sequence shown here is derived from an EMBL/GenBank/DDBJ whole genome shotgun (WGS) entry which is preliminary data.</text>
</comment>
<proteinExistence type="inferred from homology"/>
<dbReference type="NCBIfam" id="TIGR00299">
    <property type="entry name" value="nickel pincer cofactor biosynthesis protein LarC"/>
    <property type="match status" value="1"/>
</dbReference>
<evidence type="ECO:0000313" key="4">
    <source>
        <dbReference type="Proteomes" id="UP000661649"/>
    </source>
</evidence>
<reference evidence="3 4" key="1">
    <citation type="submission" date="2020-08" db="EMBL/GenBank/DDBJ databases">
        <title>Genome public.</title>
        <authorList>
            <person name="Liu C."/>
            <person name="Sun Q."/>
        </authorList>
    </citation>
    <scope>NUCLEOTIDE SEQUENCE [LARGE SCALE GENOMIC DNA]</scope>
    <source>
        <strain evidence="3 4">3_YM_SP_D4_24.mj</strain>
    </source>
</reference>
<dbReference type="EMBL" id="JACRTP010000001">
    <property type="protein sequence ID" value="MBC8627282.1"/>
    <property type="molecule type" value="Genomic_DNA"/>
</dbReference>
<comment type="catalytic activity">
    <reaction evidence="2">
        <text>Ni(II)-pyridinium-3,5-bisthiocarboxylate mononucleotide = pyridinium-3,5-bisthiocarboxylate mononucleotide + Ni(2+)</text>
        <dbReference type="Rhea" id="RHEA:54784"/>
        <dbReference type="ChEBI" id="CHEBI:49786"/>
        <dbReference type="ChEBI" id="CHEBI:137372"/>
        <dbReference type="ChEBI" id="CHEBI:137373"/>
        <dbReference type="EC" id="4.99.1.12"/>
    </reaction>
</comment>
<keyword evidence="4" id="KW-1185">Reference proteome</keyword>
<dbReference type="Gene3D" id="3.30.70.1380">
    <property type="entry name" value="Transcriptional regulatory protein pf0864 domain like"/>
    <property type="match status" value="1"/>
</dbReference>
<dbReference type="HAMAP" id="MF_01074">
    <property type="entry name" value="LarC"/>
    <property type="match status" value="1"/>
</dbReference>
<dbReference type="PANTHER" id="PTHR36566">
    <property type="entry name" value="NICKEL INSERTION PROTEIN-RELATED"/>
    <property type="match status" value="1"/>
</dbReference>
<dbReference type="PANTHER" id="PTHR36566:SF1">
    <property type="entry name" value="PYRIDINIUM-3,5-BISTHIOCARBOXYLIC ACID MONONUCLEOTIDE NICKEL INSERTION PROTEIN"/>
    <property type="match status" value="1"/>
</dbReference>
<sequence length="476" mass="54348">MRELYLECYSGISGDMTVAALLDLGVPGEYLMKELEKLHLDGYEIKISRTKKNQITATDFDVILKDEHKEEHGHEHAHTHVNDEDVKECHEQEHSQEHTHVHNSYREIKEFILASELSDKVKEMILKIFQVIAEAEAQVHGTAVDEVHFHEVGAVDSIVDISAAAICLDYLGFDSIVTSEIWEGKGHVWCQHGRIPVPAPAVLAIFSKSQTRLHLSGVQGEMVTPTGAGIVAALSGENQLPDSFVIEKIGIGAGKKDFSHANVLRAMILNTEKEKKAVHEHKHKYSHEQEYSYTHCHEEQEIEKKKTAVNETKEEMRNKDEQRGFHDVQTETVCVMETNVDDCSGEQLGYAREVLLKAGALDVCCMPLYMKKGRPAYLFQIICKPADEEALKTILFRETTSIGFRRYEEERQKLDREMISVTLLDGNTIRIKKCMHHDVIYYYPEYEDVRKICEMRGEAFRMVYEEARSLAKKSEE</sequence>
<keyword evidence="1 2" id="KW-0533">Nickel</keyword>
<keyword evidence="2" id="KW-0456">Lyase</keyword>
<comment type="function">
    <text evidence="2">Involved in the biosynthesis of a nickel-pincer cofactor ((SCS)Ni(II) pincer complex). Binds Ni(2+), and functions in nickel delivery to pyridinium-3,5-bisthiocarboxylic acid mononucleotide (P2TMN), to form the mature cofactor. Is thus probably required for the activation of nickel-pincer cofactor-dependent enzymes.</text>
</comment>
<name>A0ABR7P7D0_9FIRM</name>
<dbReference type="EC" id="4.99.1.12" evidence="2"/>